<comment type="function">
    <text evidence="7">Functions as a peptidoglycan terminase that cleaves nascent peptidoglycan strands endolytically to terminate their elongation.</text>
</comment>
<evidence type="ECO:0000256" key="4">
    <source>
        <dbReference type="ARBA" id="ARBA00023136"/>
    </source>
</evidence>
<keyword evidence="6 7" id="KW-0961">Cell wall biogenesis/degradation</keyword>
<dbReference type="EMBL" id="JACEIP010000016">
    <property type="protein sequence ID" value="MBA4543481.1"/>
    <property type="molecule type" value="Genomic_DNA"/>
</dbReference>
<keyword evidence="3 7" id="KW-1133">Transmembrane helix</keyword>
<dbReference type="OrthoDB" id="9814591at2"/>
<keyword evidence="1 7" id="KW-1003">Cell membrane</keyword>
<protein>
    <recommendedName>
        <fullName evidence="7">Endolytic murein transglycosylase</fullName>
        <ecNumber evidence="7">4.2.2.29</ecNumber>
    </recommendedName>
    <alternativeName>
        <fullName evidence="7">Peptidoglycan lytic transglycosylase</fullName>
    </alternativeName>
    <alternativeName>
        <fullName evidence="7">Peptidoglycan polymerization terminase</fullName>
    </alternativeName>
</protein>
<name>A0A7W2AI67_9BACL</name>
<gene>
    <name evidence="7 8" type="primary">mltG</name>
    <name evidence="8" type="ORF">H1164_11300</name>
</gene>
<dbReference type="Pfam" id="PF02618">
    <property type="entry name" value="YceG"/>
    <property type="match status" value="1"/>
</dbReference>
<dbReference type="GO" id="GO:0071555">
    <property type="term" value="P:cell wall organization"/>
    <property type="evidence" value="ECO:0007669"/>
    <property type="project" value="UniProtKB-KW"/>
</dbReference>
<dbReference type="AlphaFoldDB" id="A0A7W2AI67"/>
<dbReference type="GO" id="GO:0005886">
    <property type="term" value="C:plasma membrane"/>
    <property type="evidence" value="ECO:0007669"/>
    <property type="project" value="UniProtKB-UniRule"/>
</dbReference>
<dbReference type="Proteomes" id="UP000530514">
    <property type="component" value="Unassembled WGS sequence"/>
</dbReference>
<dbReference type="CDD" id="cd08010">
    <property type="entry name" value="MltG_like"/>
    <property type="match status" value="1"/>
</dbReference>
<keyword evidence="2 7" id="KW-0812">Transmembrane</keyword>
<keyword evidence="4 7" id="KW-0472">Membrane</keyword>
<dbReference type="GO" id="GO:0009252">
    <property type="term" value="P:peptidoglycan biosynthetic process"/>
    <property type="evidence" value="ECO:0007669"/>
    <property type="project" value="UniProtKB-UniRule"/>
</dbReference>
<dbReference type="PANTHER" id="PTHR30518">
    <property type="entry name" value="ENDOLYTIC MUREIN TRANSGLYCOSYLASE"/>
    <property type="match status" value="1"/>
</dbReference>
<dbReference type="NCBIfam" id="TIGR00247">
    <property type="entry name" value="endolytic transglycosylase MltG"/>
    <property type="match status" value="1"/>
</dbReference>
<accession>A0A7W2AI67</accession>
<evidence type="ECO:0000256" key="2">
    <source>
        <dbReference type="ARBA" id="ARBA00022692"/>
    </source>
</evidence>
<feature type="site" description="Important for catalytic activity" evidence="7">
    <location>
        <position position="226"/>
    </location>
</feature>
<comment type="catalytic activity">
    <reaction evidence="7">
        <text>a peptidoglycan chain = a peptidoglycan chain with N-acetyl-1,6-anhydromuramyl-[peptide] at the reducing end + a peptidoglycan chain with N-acetylglucosamine at the non-reducing end.</text>
        <dbReference type="EC" id="4.2.2.29"/>
    </reaction>
</comment>
<evidence type="ECO:0000256" key="7">
    <source>
        <dbReference type="HAMAP-Rule" id="MF_02065"/>
    </source>
</evidence>
<keyword evidence="9" id="KW-1185">Reference proteome</keyword>
<organism evidence="8 9">
    <name type="scientific">Thermoactinomyces daqus</name>
    <dbReference type="NCBI Taxonomy" id="1329516"/>
    <lineage>
        <taxon>Bacteria</taxon>
        <taxon>Bacillati</taxon>
        <taxon>Bacillota</taxon>
        <taxon>Bacilli</taxon>
        <taxon>Bacillales</taxon>
        <taxon>Thermoactinomycetaceae</taxon>
        <taxon>Thermoactinomyces</taxon>
    </lineage>
</organism>
<dbReference type="GO" id="GO:0008932">
    <property type="term" value="F:lytic endotransglycosylase activity"/>
    <property type="evidence" value="ECO:0007669"/>
    <property type="project" value="UniProtKB-UniRule"/>
</dbReference>
<keyword evidence="5 7" id="KW-0456">Lyase</keyword>
<evidence type="ECO:0000313" key="8">
    <source>
        <dbReference type="EMBL" id="MBA4543481.1"/>
    </source>
</evidence>
<dbReference type="RefSeq" id="WP_052154172.1">
    <property type="nucleotide sequence ID" value="NZ_JACEIP010000016.1"/>
</dbReference>
<dbReference type="HAMAP" id="MF_02065">
    <property type="entry name" value="MltG"/>
    <property type="match status" value="1"/>
</dbReference>
<dbReference type="PANTHER" id="PTHR30518:SF2">
    <property type="entry name" value="ENDOLYTIC MUREIN TRANSGLYCOSYLASE"/>
    <property type="match status" value="1"/>
</dbReference>
<sequence length="359" mass="41535">MKWFWRIFFTLVLLAGWGVLGYQFVFFTLGSPKRTAPVEVELPKNTSLVQIGEILQKKHLIRRSYFFRYYAAYKHKTNLQAGVYQIEPTESLDDMLAKFQKGEQNTVKVTIPEGWNVMQIANALEQKGFDKEKFLYYLNNKKPKYEFEKEIPNNPARKYKLEGYLYPATYNFYKEESPEEIINEMLGEFAKHMEELHARDILESNPPMKGMTVDQWVTVASMVEKEGKVKTELPIIAGVIYNRLNNNDPKDDHLGIDATFLYVEMLTGQKMPMHKLRKIPNPYNTYLNKGLPPGPISNPGVQSLQAALSPKKHPYIYYVARSDGTGLHYFETTVAEHNRDIARSNANERKLKEKSSTAQ</sequence>
<proteinExistence type="inferred from homology"/>
<comment type="similarity">
    <text evidence="7">Belongs to the transglycosylase MltG family.</text>
</comment>
<evidence type="ECO:0000256" key="5">
    <source>
        <dbReference type="ARBA" id="ARBA00023239"/>
    </source>
</evidence>
<evidence type="ECO:0000256" key="3">
    <source>
        <dbReference type="ARBA" id="ARBA00022989"/>
    </source>
</evidence>
<dbReference type="InterPro" id="IPR003770">
    <property type="entry name" value="MLTG-like"/>
</dbReference>
<comment type="caution">
    <text evidence="8">The sequence shown here is derived from an EMBL/GenBank/DDBJ whole genome shotgun (WGS) entry which is preliminary data.</text>
</comment>
<evidence type="ECO:0000256" key="6">
    <source>
        <dbReference type="ARBA" id="ARBA00023316"/>
    </source>
</evidence>
<dbReference type="Gene3D" id="3.30.160.60">
    <property type="entry name" value="Classic Zinc Finger"/>
    <property type="match status" value="1"/>
</dbReference>
<evidence type="ECO:0000256" key="1">
    <source>
        <dbReference type="ARBA" id="ARBA00022475"/>
    </source>
</evidence>
<dbReference type="EC" id="4.2.2.29" evidence="7"/>
<reference evidence="8 9" key="1">
    <citation type="submission" date="2020-07" db="EMBL/GenBank/DDBJ databases">
        <authorList>
            <person name="Feng H."/>
        </authorList>
    </citation>
    <scope>NUCLEOTIDE SEQUENCE [LARGE SCALE GENOMIC DNA]</scope>
    <source>
        <strain evidence="9">s-11</strain>
    </source>
</reference>
<evidence type="ECO:0000313" key="9">
    <source>
        <dbReference type="Proteomes" id="UP000530514"/>
    </source>
</evidence>
<dbReference type="Gene3D" id="3.30.1490.480">
    <property type="entry name" value="Endolytic murein transglycosylase"/>
    <property type="match status" value="2"/>
</dbReference>